<dbReference type="GO" id="GO:0016020">
    <property type="term" value="C:membrane"/>
    <property type="evidence" value="ECO:0007669"/>
    <property type="project" value="UniProtKB-SubCell"/>
</dbReference>
<dbReference type="OrthoDB" id="9810329at2"/>
<protein>
    <submittedName>
        <fullName evidence="8">DMT family transporter</fullName>
    </submittedName>
</protein>
<evidence type="ECO:0000256" key="4">
    <source>
        <dbReference type="ARBA" id="ARBA00022989"/>
    </source>
</evidence>
<dbReference type="RefSeq" id="WP_146299500.1">
    <property type="nucleotide sequence ID" value="NZ_CP042301.2"/>
</dbReference>
<dbReference type="KEGG" id="niy:FQ775_10935"/>
<dbReference type="PANTHER" id="PTHR22911">
    <property type="entry name" value="ACYL-MALONYL CONDENSING ENZYME-RELATED"/>
    <property type="match status" value="1"/>
</dbReference>
<organism evidence="8 9">
    <name type="scientific">Nitratireductor mangrovi</name>
    <dbReference type="NCBI Taxonomy" id="2599600"/>
    <lineage>
        <taxon>Bacteria</taxon>
        <taxon>Pseudomonadati</taxon>
        <taxon>Pseudomonadota</taxon>
        <taxon>Alphaproteobacteria</taxon>
        <taxon>Hyphomicrobiales</taxon>
        <taxon>Phyllobacteriaceae</taxon>
        <taxon>Nitratireductor</taxon>
    </lineage>
</organism>
<feature type="domain" description="EamA" evidence="7">
    <location>
        <begin position="151"/>
        <end position="278"/>
    </location>
</feature>
<evidence type="ECO:0000313" key="9">
    <source>
        <dbReference type="Proteomes" id="UP000321389"/>
    </source>
</evidence>
<dbReference type="SUPFAM" id="SSF103481">
    <property type="entry name" value="Multidrug resistance efflux transporter EmrE"/>
    <property type="match status" value="2"/>
</dbReference>
<keyword evidence="5 6" id="KW-0472">Membrane</keyword>
<evidence type="ECO:0000256" key="5">
    <source>
        <dbReference type="ARBA" id="ARBA00023136"/>
    </source>
</evidence>
<comment type="similarity">
    <text evidence="2">Belongs to the drug/metabolite transporter (DMT) superfamily. 10 TMS drug/metabolite exporter (DME) (TC 2.A.7.3) family.</text>
</comment>
<gene>
    <name evidence="8" type="ORF">FQ775_10935</name>
</gene>
<dbReference type="AlphaFoldDB" id="A0A5B8KYY3"/>
<dbReference type="Proteomes" id="UP000321389">
    <property type="component" value="Chromosome"/>
</dbReference>
<sequence length="291" mass="31799">MNHEPSNTKAAVWMAGWLALMLTMMVAGREATRELDVFQIMLMRSVIGLFLLYPVIRMAGGFASVRTQMLGRHAGRNVVHYGAQFAWFYGLTLIPIAQLISIEFTMPIWTALLAMAFLGERMTMWKTASVILGLAGVAIIVRPGIGAVEPGQLVALSAAIGFAVSVIMVKALTRHDSVPTIIFWMLVIQSILGLIPAALVWEWPSAQVLPWIMVIAFCGTYSHYCMARAMVHADATMVVPMDFLRVPLAAFVGWLVYQEAVDAYTVFGAALILAGNTLNLKQAGTARVRPS</sequence>
<feature type="domain" description="EamA" evidence="7">
    <location>
        <begin position="13"/>
        <end position="141"/>
    </location>
</feature>
<dbReference type="Gene3D" id="1.10.3730.20">
    <property type="match status" value="1"/>
</dbReference>
<accession>A0A5B8KYY3</accession>
<reference evidence="8" key="1">
    <citation type="submission" date="2020-04" db="EMBL/GenBank/DDBJ databases">
        <title>Nitratireductor sp. nov. isolated from mangrove soil.</title>
        <authorList>
            <person name="Ye Y."/>
        </authorList>
    </citation>
    <scope>NUCLEOTIDE SEQUENCE</scope>
    <source>
        <strain evidence="8">SY7</strain>
    </source>
</reference>
<evidence type="ECO:0000256" key="1">
    <source>
        <dbReference type="ARBA" id="ARBA00004141"/>
    </source>
</evidence>
<dbReference type="PANTHER" id="PTHR22911:SF6">
    <property type="entry name" value="SOLUTE CARRIER FAMILY 35 MEMBER G1"/>
    <property type="match status" value="1"/>
</dbReference>
<feature type="transmembrane region" description="Helical" evidence="6">
    <location>
        <begin position="207"/>
        <end position="226"/>
    </location>
</feature>
<feature type="transmembrane region" description="Helical" evidence="6">
    <location>
        <begin position="125"/>
        <end position="145"/>
    </location>
</feature>
<evidence type="ECO:0000313" key="8">
    <source>
        <dbReference type="EMBL" id="QDZ00855.1"/>
    </source>
</evidence>
<dbReference type="InterPro" id="IPR037185">
    <property type="entry name" value="EmrE-like"/>
</dbReference>
<dbReference type="Pfam" id="PF00892">
    <property type="entry name" value="EamA"/>
    <property type="match status" value="2"/>
</dbReference>
<proteinExistence type="inferred from homology"/>
<feature type="transmembrane region" description="Helical" evidence="6">
    <location>
        <begin position="151"/>
        <end position="169"/>
    </location>
</feature>
<keyword evidence="9" id="KW-1185">Reference proteome</keyword>
<feature type="transmembrane region" description="Helical" evidence="6">
    <location>
        <begin position="85"/>
        <end position="118"/>
    </location>
</feature>
<keyword evidence="4 6" id="KW-1133">Transmembrane helix</keyword>
<evidence type="ECO:0000256" key="3">
    <source>
        <dbReference type="ARBA" id="ARBA00022692"/>
    </source>
</evidence>
<dbReference type="EMBL" id="CP042301">
    <property type="protein sequence ID" value="QDZ00855.1"/>
    <property type="molecule type" value="Genomic_DNA"/>
</dbReference>
<name>A0A5B8KYY3_9HYPH</name>
<feature type="transmembrane region" description="Helical" evidence="6">
    <location>
        <begin position="41"/>
        <end position="65"/>
    </location>
</feature>
<feature type="transmembrane region" description="Helical" evidence="6">
    <location>
        <begin position="12"/>
        <end position="29"/>
    </location>
</feature>
<keyword evidence="3 6" id="KW-0812">Transmembrane</keyword>
<comment type="subcellular location">
    <subcellularLocation>
        <location evidence="1">Membrane</location>
        <topology evidence="1">Multi-pass membrane protein</topology>
    </subcellularLocation>
</comment>
<dbReference type="InterPro" id="IPR000620">
    <property type="entry name" value="EamA_dom"/>
</dbReference>
<evidence type="ECO:0000259" key="7">
    <source>
        <dbReference type="Pfam" id="PF00892"/>
    </source>
</evidence>
<feature type="transmembrane region" description="Helical" evidence="6">
    <location>
        <begin position="181"/>
        <end position="201"/>
    </location>
</feature>
<evidence type="ECO:0000256" key="6">
    <source>
        <dbReference type="SAM" id="Phobius"/>
    </source>
</evidence>
<evidence type="ECO:0000256" key="2">
    <source>
        <dbReference type="ARBA" id="ARBA00009853"/>
    </source>
</evidence>